<evidence type="ECO:0000313" key="1">
    <source>
        <dbReference type="EMBL" id="SIT77201.1"/>
    </source>
</evidence>
<name>A0A1R3WG79_9BACT</name>
<dbReference type="AlphaFoldDB" id="A0A1R3WG79"/>
<keyword evidence="2" id="KW-1185">Reference proteome</keyword>
<dbReference type="EMBL" id="FTPP01000001">
    <property type="protein sequence ID" value="SIT77201.1"/>
    <property type="molecule type" value="Genomic_DNA"/>
</dbReference>
<organism evidence="1 2">
    <name type="scientific">Pontibacter indicus</name>
    <dbReference type="NCBI Taxonomy" id="1317125"/>
    <lineage>
        <taxon>Bacteria</taxon>
        <taxon>Pseudomonadati</taxon>
        <taxon>Bacteroidota</taxon>
        <taxon>Cytophagia</taxon>
        <taxon>Cytophagales</taxon>
        <taxon>Hymenobacteraceae</taxon>
        <taxon>Pontibacter</taxon>
    </lineage>
</organism>
<dbReference type="STRING" id="1317125.SAMN05444128_0454"/>
<sequence length="133" mass="16061">MILYKKDHISIAYYEAEKLLEITWLAYTSSAAYREAMLQFIEALRKYEINHWLEDSRQARVVRLSDQQWTTEEWVPLFIEEARQLEKVARVRSTDISARISSENMFRDFDHSQLSYSFMEFEFYGEARNWLLA</sequence>
<reference evidence="2" key="1">
    <citation type="submission" date="2017-01" db="EMBL/GenBank/DDBJ databases">
        <authorList>
            <person name="Varghese N."/>
            <person name="Submissions S."/>
        </authorList>
    </citation>
    <scope>NUCLEOTIDE SEQUENCE [LARGE SCALE GENOMIC DNA]</scope>
    <source>
        <strain evidence="2">LP100</strain>
    </source>
</reference>
<dbReference type="Proteomes" id="UP000187181">
    <property type="component" value="Unassembled WGS sequence"/>
</dbReference>
<proteinExistence type="predicted"/>
<evidence type="ECO:0000313" key="2">
    <source>
        <dbReference type="Proteomes" id="UP000187181"/>
    </source>
</evidence>
<protein>
    <recommendedName>
        <fullName evidence="3">SpoIIAA-like</fullName>
    </recommendedName>
</protein>
<dbReference type="OrthoDB" id="879261at2"/>
<gene>
    <name evidence="1" type="ORF">SAMN05444128_0454</name>
</gene>
<accession>A0A1R3WG79</accession>
<dbReference type="RefSeq" id="WP_076665878.1">
    <property type="nucleotide sequence ID" value="NZ_FTPP01000001.1"/>
</dbReference>
<evidence type="ECO:0008006" key="3">
    <source>
        <dbReference type="Google" id="ProtNLM"/>
    </source>
</evidence>